<feature type="domain" description="Thioester reductase (TE)" evidence="1">
    <location>
        <begin position="3"/>
        <end position="120"/>
    </location>
</feature>
<evidence type="ECO:0000313" key="3">
    <source>
        <dbReference type="Proteomes" id="UP000037020"/>
    </source>
</evidence>
<protein>
    <recommendedName>
        <fullName evidence="1">Thioester reductase (TE) domain-containing protein</fullName>
    </recommendedName>
</protein>
<evidence type="ECO:0000259" key="1">
    <source>
        <dbReference type="Pfam" id="PF07993"/>
    </source>
</evidence>
<dbReference type="SUPFAM" id="SSF51735">
    <property type="entry name" value="NAD(P)-binding Rossmann-fold domains"/>
    <property type="match status" value="1"/>
</dbReference>
<feature type="non-terminal residue" evidence="2">
    <location>
        <position position="1"/>
    </location>
</feature>
<organism evidence="2 3">
    <name type="scientific">Streptomyces varsoviensis</name>
    <dbReference type="NCBI Taxonomy" id="67373"/>
    <lineage>
        <taxon>Bacteria</taxon>
        <taxon>Bacillati</taxon>
        <taxon>Actinomycetota</taxon>
        <taxon>Actinomycetes</taxon>
        <taxon>Kitasatosporales</taxon>
        <taxon>Streptomycetaceae</taxon>
        <taxon>Streptomyces</taxon>
    </lineage>
</organism>
<keyword evidence="3" id="KW-1185">Reference proteome</keyword>
<proteinExistence type="predicted"/>
<sequence>PPEELTAAADGAAQVWHCAAQLHLAGDQSDLFSTNVRGTRAVLDLADRAPDAHLVFVSTAFVAGRRDAGHIMEDDLSDADGFHTRYEETKYTAERMIRAWTAAKGRRATIARPSLLVADRSAPAGLPAQPLDYVSRLVDDALLP</sequence>
<evidence type="ECO:0000313" key="2">
    <source>
        <dbReference type="EMBL" id="KOG85681.1"/>
    </source>
</evidence>
<comment type="caution">
    <text evidence="2">The sequence shown here is derived from an EMBL/GenBank/DDBJ whole genome shotgun (WGS) entry which is preliminary data.</text>
</comment>
<name>A0ABR5IX09_9ACTN</name>
<dbReference type="PANTHER" id="PTHR43000">
    <property type="entry name" value="DTDP-D-GLUCOSE 4,6-DEHYDRATASE-RELATED"/>
    <property type="match status" value="1"/>
</dbReference>
<feature type="non-terminal residue" evidence="2">
    <location>
        <position position="144"/>
    </location>
</feature>
<gene>
    <name evidence="2" type="ORF">ADK38_35310</name>
</gene>
<reference evidence="2 3" key="1">
    <citation type="submission" date="2015-07" db="EMBL/GenBank/DDBJ databases">
        <authorList>
            <person name="Ju K.-S."/>
            <person name="Doroghazi J.R."/>
            <person name="Metcalf W.W."/>
        </authorList>
    </citation>
    <scope>NUCLEOTIDE SEQUENCE [LARGE SCALE GENOMIC DNA]</scope>
    <source>
        <strain evidence="2 3">NRRL B-3589</strain>
    </source>
</reference>
<dbReference type="EMBL" id="LGUT01003263">
    <property type="protein sequence ID" value="KOG85681.1"/>
    <property type="molecule type" value="Genomic_DNA"/>
</dbReference>
<dbReference type="Proteomes" id="UP000037020">
    <property type="component" value="Unassembled WGS sequence"/>
</dbReference>
<dbReference type="Gene3D" id="3.40.50.720">
    <property type="entry name" value="NAD(P)-binding Rossmann-like Domain"/>
    <property type="match status" value="1"/>
</dbReference>
<dbReference type="InterPro" id="IPR013120">
    <property type="entry name" value="FAR_NAD-bd"/>
</dbReference>
<dbReference type="Pfam" id="PF07993">
    <property type="entry name" value="NAD_binding_4"/>
    <property type="match status" value="1"/>
</dbReference>
<dbReference type="InterPro" id="IPR036291">
    <property type="entry name" value="NAD(P)-bd_dom_sf"/>
</dbReference>
<accession>A0ABR5IX09</accession>